<evidence type="ECO:0000313" key="10">
    <source>
        <dbReference type="EMBL" id="KAH3662962.1"/>
    </source>
</evidence>
<sequence>MASQSVLVQFNLKPEDSDVGSKCEELMAIFGLSVEDLFVQWETYVMNASTADDPLQLNVENLGKLQEHLQKKLVKSQQKTPLSSVKRPMMRTPNMHLIPSTPSSKKHRTDTPQSADVSFTALVSSPLQTSPTKSAVSGEILETLNGHLDVLPGSGIKPKLLANFNPQKYKFRTMNQKLLEVADYLDEQIDSMAKVVLEHYKFDSEEFGNPNIQSQNEILTVGRIVPDSPLTASDADLNANSLFLETSRLGGIGQRIKLDLSSLHDYSFFPGQIVCFRGQNLTGEFFKVTEMHQIPFLESPVSSAEELQSYEYGAGNMKVVFTAGPYTPQKELNYTHLAEFVDKMNNEVRPDTVVMFGPFVDVNHAQVADGTLHFDGLEKQPATLDDVFRAVVAPILRKLECLVILVPSTKDATTKHAAYPQDSFDRKTLGIPKNVKCFPNPATFQLNEFVIGCSNNDIFKDLKDVAVGASLKASRFDRISGHVIEQRRYYPVFPGGLKQKRSLKEYEQSVHISGADLHVSYMGLAEFNTSLPDILVIPSELKAFSKIVQNVLVVNPGTFMRQNSAGSYCEVNLKAPKLDELEKVGDLYLHTVWKRARVDVRRT</sequence>
<evidence type="ECO:0000256" key="7">
    <source>
        <dbReference type="SAM" id="MobiDB-lite"/>
    </source>
</evidence>
<keyword evidence="11" id="KW-1185">Reference proteome</keyword>
<dbReference type="Gene3D" id="1.10.8.530">
    <property type="entry name" value="DNA polymerase alpha-primase, subunit B, N-terminal domain"/>
    <property type="match status" value="1"/>
</dbReference>
<proteinExistence type="inferred from homology"/>
<name>A0A9P8P0J3_9ASCO</name>
<accession>A0A9P8P0J3</accession>
<protein>
    <recommendedName>
        <fullName evidence="3 6">DNA polymerase alpha subunit B</fullName>
    </recommendedName>
</protein>
<dbReference type="Proteomes" id="UP000788993">
    <property type="component" value="Unassembled WGS sequence"/>
</dbReference>
<comment type="function">
    <text evidence="6">Accessory subunit of the DNA polymerase alpha complex (also known as the alpha DNA polymerase-primase complex) which plays an essential role in the initiation of DNA synthesis.</text>
</comment>
<keyword evidence="4 6" id="KW-0235">DNA replication</keyword>
<dbReference type="GO" id="GO:0006270">
    <property type="term" value="P:DNA replication initiation"/>
    <property type="evidence" value="ECO:0007669"/>
    <property type="project" value="TreeGrafter"/>
</dbReference>
<dbReference type="Pfam" id="PF22062">
    <property type="entry name" value="OB_DPOA2"/>
    <property type="match status" value="1"/>
</dbReference>
<dbReference type="Gene3D" id="3.60.21.60">
    <property type="match status" value="2"/>
</dbReference>
<comment type="caution">
    <text evidence="10">The sequence shown here is derived from an EMBL/GenBank/DDBJ whole genome shotgun (WGS) entry which is preliminary data.</text>
</comment>
<feature type="region of interest" description="Disordered" evidence="7">
    <location>
        <begin position="92"/>
        <end position="112"/>
    </location>
</feature>
<gene>
    <name evidence="10" type="ORF">OGATHE_004538</name>
</gene>
<dbReference type="Pfam" id="PF04042">
    <property type="entry name" value="DNA_pol_E_B"/>
    <property type="match status" value="1"/>
</dbReference>
<dbReference type="GO" id="GO:0005658">
    <property type="term" value="C:alpha DNA polymerase:primase complex"/>
    <property type="evidence" value="ECO:0007669"/>
    <property type="project" value="TreeGrafter"/>
</dbReference>
<keyword evidence="5 6" id="KW-0539">Nucleus</keyword>
<dbReference type="InterPro" id="IPR016722">
    <property type="entry name" value="DNA_pol_alpha_bsu"/>
</dbReference>
<dbReference type="AlphaFoldDB" id="A0A9P8P0J3"/>
<dbReference type="InterPro" id="IPR054300">
    <property type="entry name" value="OB_DPOA2"/>
</dbReference>
<comment type="subcellular location">
    <subcellularLocation>
        <location evidence="1 6">Nucleus</location>
    </subcellularLocation>
</comment>
<evidence type="ECO:0000256" key="3">
    <source>
        <dbReference type="ARBA" id="ARBA00018596"/>
    </source>
</evidence>
<evidence type="ECO:0000256" key="6">
    <source>
        <dbReference type="PIRNR" id="PIRNR018300"/>
    </source>
</evidence>
<evidence type="ECO:0000259" key="9">
    <source>
        <dbReference type="Pfam" id="PF22062"/>
    </source>
</evidence>
<dbReference type="PANTHER" id="PTHR23061:SF12">
    <property type="entry name" value="DNA POLYMERASE ALPHA SUBUNIT B"/>
    <property type="match status" value="1"/>
</dbReference>
<evidence type="ECO:0000313" key="11">
    <source>
        <dbReference type="Proteomes" id="UP000788993"/>
    </source>
</evidence>
<reference evidence="10" key="1">
    <citation type="journal article" date="2021" name="Open Biol.">
        <title>Shared evolutionary footprints suggest mitochondrial oxidative damage underlies multiple complex I losses in fungi.</title>
        <authorList>
            <person name="Schikora-Tamarit M.A."/>
            <person name="Marcet-Houben M."/>
            <person name="Nosek J."/>
            <person name="Gabaldon T."/>
        </authorList>
    </citation>
    <scope>NUCLEOTIDE SEQUENCE</scope>
    <source>
        <strain evidence="10">NCAIM Y.01608</strain>
    </source>
</reference>
<dbReference type="PIRSF" id="PIRSF018300">
    <property type="entry name" value="DNA_pol_alph_2"/>
    <property type="match status" value="1"/>
</dbReference>
<organism evidence="10 11">
    <name type="scientific">Ogataea polymorpha</name>
    <dbReference type="NCBI Taxonomy" id="460523"/>
    <lineage>
        <taxon>Eukaryota</taxon>
        <taxon>Fungi</taxon>
        <taxon>Dikarya</taxon>
        <taxon>Ascomycota</taxon>
        <taxon>Saccharomycotina</taxon>
        <taxon>Pichiomycetes</taxon>
        <taxon>Pichiales</taxon>
        <taxon>Pichiaceae</taxon>
        <taxon>Ogataea</taxon>
    </lineage>
</organism>
<evidence type="ECO:0000256" key="1">
    <source>
        <dbReference type="ARBA" id="ARBA00004123"/>
    </source>
</evidence>
<evidence type="ECO:0000256" key="2">
    <source>
        <dbReference type="ARBA" id="ARBA00007299"/>
    </source>
</evidence>
<evidence type="ECO:0000256" key="4">
    <source>
        <dbReference type="ARBA" id="ARBA00022705"/>
    </source>
</evidence>
<dbReference type="PANTHER" id="PTHR23061">
    <property type="entry name" value="DNA POLYMERASE 2 ALPHA 70 KDA SUBUNIT"/>
    <property type="match status" value="1"/>
</dbReference>
<dbReference type="GO" id="GO:0003677">
    <property type="term" value="F:DNA binding"/>
    <property type="evidence" value="ECO:0007669"/>
    <property type="project" value="InterPro"/>
</dbReference>
<feature type="domain" description="DNA polymerase alpha/delta/epsilon subunit B" evidence="8">
    <location>
        <begin position="319"/>
        <end position="546"/>
    </location>
</feature>
<dbReference type="InterPro" id="IPR043034">
    <property type="entry name" value="DNA_pol_alpha_B_N_sf"/>
</dbReference>
<feature type="domain" description="DNA polymerase alpha subunit B OB" evidence="9">
    <location>
        <begin position="183"/>
        <end position="292"/>
    </location>
</feature>
<reference evidence="10" key="2">
    <citation type="submission" date="2021-01" db="EMBL/GenBank/DDBJ databases">
        <authorList>
            <person name="Schikora-Tamarit M.A."/>
        </authorList>
    </citation>
    <scope>NUCLEOTIDE SEQUENCE</scope>
    <source>
        <strain evidence="10">NCAIM Y.01608</strain>
    </source>
</reference>
<comment type="similarity">
    <text evidence="2 6">Belongs to the DNA polymerase alpha subunit B family.</text>
</comment>
<evidence type="ECO:0000256" key="5">
    <source>
        <dbReference type="ARBA" id="ARBA00023242"/>
    </source>
</evidence>
<evidence type="ECO:0000259" key="8">
    <source>
        <dbReference type="Pfam" id="PF04042"/>
    </source>
</evidence>
<dbReference type="EMBL" id="JAEUBD010001266">
    <property type="protein sequence ID" value="KAH3662962.1"/>
    <property type="molecule type" value="Genomic_DNA"/>
</dbReference>
<dbReference type="InterPro" id="IPR007185">
    <property type="entry name" value="DNA_pol_a/d/e_bsu"/>
</dbReference>